<accession>A0A221W5H1</accession>
<reference evidence="1 2" key="1">
    <citation type="submission" date="2017-07" db="EMBL/GenBank/DDBJ databases">
        <title>Complete genome sequence of Actinoalloteichus hoggarensis DSM 45943, type strain of Actinoalloteichus hoggarensis.</title>
        <authorList>
            <person name="Ruckert C."/>
            <person name="Nouioui I."/>
            <person name="Willmese J."/>
            <person name="van Wezel G."/>
            <person name="Klenk H.-P."/>
            <person name="Kalinowski J."/>
            <person name="Zotchev S.B."/>
        </authorList>
    </citation>
    <scope>NUCLEOTIDE SEQUENCE [LARGE SCALE GENOMIC DNA]</scope>
    <source>
        <strain evidence="1 2">DSM 45943</strain>
    </source>
</reference>
<evidence type="ECO:0000313" key="2">
    <source>
        <dbReference type="Proteomes" id="UP000204221"/>
    </source>
</evidence>
<proteinExistence type="predicted"/>
<dbReference type="KEGG" id="ahg:AHOG_17350"/>
<keyword evidence="2" id="KW-1185">Reference proteome</keyword>
<dbReference type="AlphaFoldDB" id="A0A221W5H1"/>
<gene>
    <name evidence="1" type="ORF">AHOG_17350</name>
</gene>
<dbReference type="EMBL" id="CP022521">
    <property type="protein sequence ID" value="ASO21095.1"/>
    <property type="molecule type" value="Genomic_DNA"/>
</dbReference>
<sequence length="60" mass="6681">MGRSRISNGIVVNGEDGDRTVGSGVAAGRTAWSDSAPARWYSRRMFWVADFLAVFRSPFW</sequence>
<name>A0A221W5H1_9PSEU</name>
<evidence type="ECO:0000313" key="1">
    <source>
        <dbReference type="EMBL" id="ASO21095.1"/>
    </source>
</evidence>
<protein>
    <submittedName>
        <fullName evidence="1">Uncharacterized protein</fullName>
    </submittedName>
</protein>
<organism evidence="1 2">
    <name type="scientific">Actinoalloteichus hoggarensis</name>
    <dbReference type="NCBI Taxonomy" id="1470176"/>
    <lineage>
        <taxon>Bacteria</taxon>
        <taxon>Bacillati</taxon>
        <taxon>Actinomycetota</taxon>
        <taxon>Actinomycetes</taxon>
        <taxon>Pseudonocardiales</taxon>
        <taxon>Pseudonocardiaceae</taxon>
        <taxon>Actinoalloteichus</taxon>
    </lineage>
</organism>
<dbReference type="Proteomes" id="UP000204221">
    <property type="component" value="Chromosome"/>
</dbReference>